<evidence type="ECO:0000256" key="5">
    <source>
        <dbReference type="SAM" id="Phobius"/>
    </source>
</evidence>
<dbReference type="GO" id="GO:0003677">
    <property type="term" value="F:DNA binding"/>
    <property type="evidence" value="ECO:0007669"/>
    <property type="project" value="UniProtKB-KW"/>
</dbReference>
<dbReference type="InterPro" id="IPR016032">
    <property type="entry name" value="Sig_transdc_resp-reg_C-effctor"/>
</dbReference>
<protein>
    <recommendedName>
        <fullName evidence="6">HTH luxR-type domain-containing protein</fullName>
    </recommendedName>
</protein>
<evidence type="ECO:0000256" key="4">
    <source>
        <dbReference type="SAM" id="MobiDB-lite"/>
    </source>
</evidence>
<dbReference type="PROSITE" id="PS00622">
    <property type="entry name" value="HTH_LUXR_1"/>
    <property type="match status" value="1"/>
</dbReference>
<name>A0A1Y5PRT6_9SPHN</name>
<dbReference type="PANTHER" id="PTHR44688:SF16">
    <property type="entry name" value="DNA-BINDING TRANSCRIPTIONAL ACTIVATOR DEVR_DOSR"/>
    <property type="match status" value="1"/>
</dbReference>
<evidence type="ECO:0000256" key="1">
    <source>
        <dbReference type="ARBA" id="ARBA00023015"/>
    </source>
</evidence>
<dbReference type="KEGG" id="sphu:SPPYR_1593"/>
<keyword evidence="5" id="KW-0472">Membrane</keyword>
<dbReference type="Pfam" id="PF00196">
    <property type="entry name" value="GerE"/>
    <property type="match status" value="1"/>
</dbReference>
<feature type="transmembrane region" description="Helical" evidence="5">
    <location>
        <begin position="168"/>
        <end position="189"/>
    </location>
</feature>
<evidence type="ECO:0000256" key="3">
    <source>
        <dbReference type="ARBA" id="ARBA00023163"/>
    </source>
</evidence>
<keyword evidence="1" id="KW-0805">Transcription regulation</keyword>
<dbReference type="PROSITE" id="PS50043">
    <property type="entry name" value="HTH_LUXR_2"/>
    <property type="match status" value="1"/>
</dbReference>
<dbReference type="CDD" id="cd06170">
    <property type="entry name" value="LuxR_C_like"/>
    <property type="match status" value="1"/>
</dbReference>
<dbReference type="PANTHER" id="PTHR44688">
    <property type="entry name" value="DNA-BINDING TRANSCRIPTIONAL ACTIVATOR DEVR_DOSR"/>
    <property type="match status" value="1"/>
</dbReference>
<dbReference type="InterPro" id="IPR000792">
    <property type="entry name" value="Tscrpt_reg_LuxR_C"/>
</dbReference>
<dbReference type="EMBL" id="LT598653">
    <property type="protein sequence ID" value="SBV32713.1"/>
    <property type="molecule type" value="Genomic_DNA"/>
</dbReference>
<keyword evidence="5" id="KW-1133">Transmembrane helix</keyword>
<feature type="domain" description="HTH luxR-type" evidence="6">
    <location>
        <begin position="17"/>
        <end position="82"/>
    </location>
</feature>
<evidence type="ECO:0000259" key="6">
    <source>
        <dbReference type="PROSITE" id="PS50043"/>
    </source>
</evidence>
<dbReference type="GO" id="GO:0006355">
    <property type="term" value="P:regulation of DNA-templated transcription"/>
    <property type="evidence" value="ECO:0007669"/>
    <property type="project" value="InterPro"/>
</dbReference>
<keyword evidence="5" id="KW-0812">Transmembrane</keyword>
<keyword evidence="3" id="KW-0804">Transcription</keyword>
<dbReference type="SMART" id="SM00421">
    <property type="entry name" value="HTH_LUXR"/>
    <property type="match status" value="1"/>
</dbReference>
<accession>A0A1Y5PRT6</accession>
<organism evidence="7">
    <name type="scientific">uncultured Sphingopyxis sp</name>
    <dbReference type="NCBI Taxonomy" id="310581"/>
    <lineage>
        <taxon>Bacteria</taxon>
        <taxon>Pseudomonadati</taxon>
        <taxon>Pseudomonadota</taxon>
        <taxon>Alphaproteobacteria</taxon>
        <taxon>Sphingomonadales</taxon>
        <taxon>Sphingomonadaceae</taxon>
        <taxon>Sphingopyxis</taxon>
        <taxon>environmental samples</taxon>
    </lineage>
</organism>
<evidence type="ECO:0000256" key="2">
    <source>
        <dbReference type="ARBA" id="ARBA00023125"/>
    </source>
</evidence>
<evidence type="ECO:0000313" key="7">
    <source>
        <dbReference type="EMBL" id="SBV32713.1"/>
    </source>
</evidence>
<proteinExistence type="predicted"/>
<dbReference type="AlphaFoldDB" id="A0A1Y5PRT6"/>
<sequence>MWGSDDMPREHGDRDQPGSGLQRLNAGERACLKLVGEGKSSKQIGRELDLSPHTIDDRVRSACEKLGASNRAEAAKIYWSEISIDNTESYDETSKLRYENSGIPGAANSRNKKLSAGESDGSDEYDRERLRRLVSLADSRRGKVRSKDSHPIATFFWGTNKLPAGRRILVILAIAFGFVVALGTVVNGLSLLSKMLDAPEGAVSQRSGRGSKNMLKERLAAANKVATELSEAEAAVDLAIAKIAALVNSLPNAQAAVKLSPVVGDTAYGHIQGTVASLFTARSRLVAFHHEMDGIKNHLGLRNFRVRAAGDAVKILEPQGRNDDAVTASDAQAA</sequence>
<feature type="region of interest" description="Disordered" evidence="4">
    <location>
        <begin position="101"/>
        <end position="123"/>
    </location>
</feature>
<gene>
    <name evidence="7" type="ORF">SPPYR_1593</name>
</gene>
<dbReference type="PRINTS" id="PR00038">
    <property type="entry name" value="HTHLUXR"/>
</dbReference>
<dbReference type="SUPFAM" id="SSF46894">
    <property type="entry name" value="C-terminal effector domain of the bipartite response regulators"/>
    <property type="match status" value="1"/>
</dbReference>
<feature type="compositionally biased region" description="Basic and acidic residues" evidence="4">
    <location>
        <begin position="1"/>
        <end position="16"/>
    </location>
</feature>
<feature type="region of interest" description="Disordered" evidence="4">
    <location>
        <begin position="1"/>
        <end position="25"/>
    </location>
</feature>
<keyword evidence="2" id="KW-0238">DNA-binding</keyword>
<dbReference type="InterPro" id="IPR036388">
    <property type="entry name" value="WH-like_DNA-bd_sf"/>
</dbReference>
<dbReference type="Gene3D" id="1.10.10.10">
    <property type="entry name" value="Winged helix-like DNA-binding domain superfamily/Winged helix DNA-binding domain"/>
    <property type="match status" value="1"/>
</dbReference>
<reference evidence="7" key="1">
    <citation type="submission" date="2016-03" db="EMBL/GenBank/DDBJ databases">
        <authorList>
            <person name="Ploux O."/>
        </authorList>
    </citation>
    <scope>NUCLEOTIDE SEQUENCE</scope>
    <source>
        <strain evidence="7">UC10</strain>
    </source>
</reference>